<keyword evidence="1" id="KW-0378">Hydrolase</keyword>
<dbReference type="AlphaFoldDB" id="A0AA50HAN7"/>
<comment type="cofactor">
    <cofactor evidence="2">
        <name>Mn(2+)</name>
        <dbReference type="ChEBI" id="CHEBI:29035"/>
    </cofactor>
    <text evidence="2">The Mn(2+) ion enhances activity.</text>
</comment>
<evidence type="ECO:0000313" key="5">
    <source>
        <dbReference type="Proteomes" id="UP001234585"/>
    </source>
</evidence>
<dbReference type="Gene3D" id="3.40.630.10">
    <property type="entry name" value="Zn peptidases"/>
    <property type="match status" value="1"/>
</dbReference>
<dbReference type="Proteomes" id="UP001234585">
    <property type="component" value="Plasmid unnamed1"/>
</dbReference>
<dbReference type="SUPFAM" id="SSF53187">
    <property type="entry name" value="Zn-dependent exopeptidases"/>
    <property type="match status" value="1"/>
</dbReference>
<reference evidence="4 5" key="1">
    <citation type="submission" date="2023-08" db="EMBL/GenBank/DDBJ databases">
        <title>Pathogen: clinical or host-associated sample.</title>
        <authorList>
            <person name="Hergert J."/>
            <person name="Casey R."/>
            <person name="Wagner J."/>
            <person name="Young E.L."/>
            <person name="Oakeson K.F."/>
        </authorList>
    </citation>
    <scope>NUCLEOTIDE SEQUENCE [LARGE SCALE GENOMIC DNA]</scope>
    <source>
        <strain evidence="4 5">1760953</strain>
        <plasmid evidence="4 5">unnamed1</plasmid>
    </source>
</reference>
<dbReference type="Pfam" id="PF01546">
    <property type="entry name" value="Peptidase_M20"/>
    <property type="match status" value="1"/>
</dbReference>
<dbReference type="SUPFAM" id="SSF55031">
    <property type="entry name" value="Bacterial exopeptidase dimerisation domain"/>
    <property type="match status" value="1"/>
</dbReference>
<dbReference type="EMBL" id="CP132303">
    <property type="protein sequence ID" value="WLS00322.1"/>
    <property type="molecule type" value="Genomic_DNA"/>
</dbReference>
<dbReference type="PANTHER" id="PTHR11014:SF63">
    <property type="entry name" value="METALLOPEPTIDASE, PUTATIVE (AFU_ORTHOLOGUE AFUA_6G09600)-RELATED"/>
    <property type="match status" value="1"/>
</dbReference>
<dbReference type="RefSeq" id="WP_306039916.1">
    <property type="nucleotide sequence ID" value="NZ_CP132303.1"/>
</dbReference>
<dbReference type="PANTHER" id="PTHR11014">
    <property type="entry name" value="PEPTIDASE M20 FAMILY MEMBER"/>
    <property type="match status" value="1"/>
</dbReference>
<evidence type="ECO:0000256" key="2">
    <source>
        <dbReference type="PIRSR" id="PIRSR005962-1"/>
    </source>
</evidence>
<protein>
    <submittedName>
        <fullName evidence="4">Amidohydrolase</fullName>
    </submittedName>
</protein>
<dbReference type="InterPro" id="IPR011650">
    <property type="entry name" value="Peptidase_M20_dimer"/>
</dbReference>
<keyword evidence="4" id="KW-0614">Plasmid</keyword>
<feature type="binding site" evidence="2">
    <location>
        <position position="165"/>
    </location>
    <ligand>
        <name>Mn(2+)</name>
        <dbReference type="ChEBI" id="CHEBI:29035"/>
        <label>2</label>
    </ligand>
</feature>
<feature type="binding site" evidence="2">
    <location>
        <position position="104"/>
    </location>
    <ligand>
        <name>Mn(2+)</name>
        <dbReference type="ChEBI" id="CHEBI:29035"/>
        <label>2</label>
    </ligand>
</feature>
<feature type="binding site" evidence="2">
    <location>
        <position position="368"/>
    </location>
    <ligand>
        <name>Mn(2+)</name>
        <dbReference type="ChEBI" id="CHEBI:29035"/>
        <label>2</label>
    </ligand>
</feature>
<geneLocation type="plasmid" evidence="4 5">
    <name>unnamed1</name>
</geneLocation>
<dbReference type="InterPro" id="IPR036264">
    <property type="entry name" value="Bact_exopeptidase_dim_dom"/>
</dbReference>
<keyword evidence="2" id="KW-0479">Metal-binding</keyword>
<feature type="binding site" evidence="2">
    <location>
        <position position="106"/>
    </location>
    <ligand>
        <name>Mn(2+)</name>
        <dbReference type="ChEBI" id="CHEBI:29035"/>
        <label>2</label>
    </ligand>
</feature>
<evidence type="ECO:0000259" key="3">
    <source>
        <dbReference type="Pfam" id="PF07687"/>
    </source>
</evidence>
<name>A0AA50HAN7_9HYPH</name>
<feature type="domain" description="Peptidase M20 dimerisation" evidence="3">
    <location>
        <begin position="184"/>
        <end position="264"/>
    </location>
</feature>
<sequence length="407" mass="43730">MSSIDRSKLDAYMPDLIALRHDIHAHPETAFEEVRTSALVAEKLKEWGIEVHEAIGRTGVVGVLKGSRPGQRRIGLRADIDALHIFERNAFDYASTVEGKMHACGHDGHTTMLLGAARYLAQNPDFAGTVHFIFQPAEESAGGAPAMMKDGLFDRFPCDAVYGLHTEPGRPVGEIASRIGPALAGSMSFHITFKGTAGHGGAAPHLADDCTIPVAHFILGLQSIVGRKVAAIDAAVISIGHISGGSKGSPNVMPAEMLVSGTARYFRDDVQQIILRGLRDQAEFFAKASNCSVDIQINEGTPPLVNHPEAFESALAAAEKTFGKDKVERERPLSTGGEDFAYFANTVPGTYMWMGGGVGPDGLVHDVHTDRFDFNDASIPYGVSYWVNLVHTELRSDETPTQDGEVA</sequence>
<dbReference type="NCBIfam" id="TIGR01891">
    <property type="entry name" value="amidohydrolases"/>
    <property type="match status" value="1"/>
</dbReference>
<proteinExistence type="predicted"/>
<evidence type="ECO:0000256" key="1">
    <source>
        <dbReference type="ARBA" id="ARBA00022801"/>
    </source>
</evidence>
<dbReference type="InterPro" id="IPR017439">
    <property type="entry name" value="Amidohydrolase"/>
</dbReference>
<dbReference type="GO" id="GO:0016787">
    <property type="term" value="F:hydrolase activity"/>
    <property type="evidence" value="ECO:0007669"/>
    <property type="project" value="UniProtKB-KW"/>
</dbReference>
<keyword evidence="2" id="KW-0464">Manganese</keyword>
<organism evidence="4 5">
    <name type="scientific">Shinella sumterensis</name>
    <dbReference type="NCBI Taxonomy" id="1967501"/>
    <lineage>
        <taxon>Bacteria</taxon>
        <taxon>Pseudomonadati</taxon>
        <taxon>Pseudomonadota</taxon>
        <taxon>Alphaproteobacteria</taxon>
        <taxon>Hyphomicrobiales</taxon>
        <taxon>Rhizobiaceae</taxon>
        <taxon>Shinella</taxon>
    </lineage>
</organism>
<dbReference type="Pfam" id="PF07687">
    <property type="entry name" value="M20_dimer"/>
    <property type="match status" value="1"/>
</dbReference>
<dbReference type="GO" id="GO:0046872">
    <property type="term" value="F:metal ion binding"/>
    <property type="evidence" value="ECO:0007669"/>
    <property type="project" value="UniProtKB-KW"/>
</dbReference>
<accession>A0AA50HAN7</accession>
<feature type="binding site" evidence="2">
    <location>
        <position position="139"/>
    </location>
    <ligand>
        <name>Mn(2+)</name>
        <dbReference type="ChEBI" id="CHEBI:29035"/>
        <label>2</label>
    </ligand>
</feature>
<evidence type="ECO:0000313" key="4">
    <source>
        <dbReference type="EMBL" id="WLS00322.1"/>
    </source>
</evidence>
<keyword evidence="5" id="KW-1185">Reference proteome</keyword>
<dbReference type="PIRSF" id="PIRSF005962">
    <property type="entry name" value="Pept_M20D_amidohydro"/>
    <property type="match status" value="1"/>
</dbReference>
<gene>
    <name evidence="4" type="ORF">Q9313_19845</name>
</gene>
<dbReference type="InterPro" id="IPR002933">
    <property type="entry name" value="Peptidase_M20"/>
</dbReference>
<dbReference type="Gene3D" id="3.30.70.360">
    <property type="match status" value="1"/>
</dbReference>